<accession>A0ABV5J2R7</accession>
<dbReference type="RefSeq" id="WP_290246354.1">
    <property type="nucleotide sequence ID" value="NZ_JAUFQT010000001.1"/>
</dbReference>
<protein>
    <recommendedName>
        <fullName evidence="3">Bacteriocin-type signal sequence</fullName>
    </recommendedName>
</protein>
<keyword evidence="2" id="KW-1185">Reference proteome</keyword>
<reference evidence="1 2" key="1">
    <citation type="submission" date="2024-09" db="EMBL/GenBank/DDBJ databases">
        <authorList>
            <person name="Sun Q."/>
            <person name="Mori K."/>
        </authorList>
    </citation>
    <scope>NUCLEOTIDE SEQUENCE [LARGE SCALE GENOMIC DNA]</scope>
    <source>
        <strain evidence="1 2">CECT 7682</strain>
    </source>
</reference>
<evidence type="ECO:0000313" key="1">
    <source>
        <dbReference type="EMBL" id="MFB9211080.1"/>
    </source>
</evidence>
<evidence type="ECO:0000313" key="2">
    <source>
        <dbReference type="Proteomes" id="UP001589654"/>
    </source>
</evidence>
<sequence length="53" mass="6355">MESLRDLNFEEMREVEGGRFFRTIKTIWDALAIQDAINEFRDGWNSHECDCKM</sequence>
<dbReference type="Proteomes" id="UP001589654">
    <property type="component" value="Unassembled WGS sequence"/>
</dbReference>
<proteinExistence type="predicted"/>
<name>A0ABV5J2R7_9BACT</name>
<dbReference type="EMBL" id="JBHMEW010000040">
    <property type="protein sequence ID" value="MFB9211080.1"/>
    <property type="molecule type" value="Genomic_DNA"/>
</dbReference>
<evidence type="ECO:0008006" key="3">
    <source>
        <dbReference type="Google" id="ProtNLM"/>
    </source>
</evidence>
<comment type="caution">
    <text evidence="1">The sequence shown here is derived from an EMBL/GenBank/DDBJ whole genome shotgun (WGS) entry which is preliminary data.</text>
</comment>
<organism evidence="1 2">
    <name type="scientific">Echinicola jeungdonensis</name>
    <dbReference type="NCBI Taxonomy" id="709343"/>
    <lineage>
        <taxon>Bacteria</taxon>
        <taxon>Pseudomonadati</taxon>
        <taxon>Bacteroidota</taxon>
        <taxon>Cytophagia</taxon>
        <taxon>Cytophagales</taxon>
        <taxon>Cyclobacteriaceae</taxon>
        <taxon>Echinicola</taxon>
    </lineage>
</organism>
<gene>
    <name evidence="1" type="ORF">ACFFUR_04620</name>
</gene>